<gene>
    <name evidence="14" type="ORF">HZH66_014159</name>
</gene>
<organism evidence="14 15">
    <name type="scientific">Vespula vulgaris</name>
    <name type="common">Yellow jacket</name>
    <name type="synonym">Wasp</name>
    <dbReference type="NCBI Taxonomy" id="7454"/>
    <lineage>
        <taxon>Eukaryota</taxon>
        <taxon>Metazoa</taxon>
        <taxon>Ecdysozoa</taxon>
        <taxon>Arthropoda</taxon>
        <taxon>Hexapoda</taxon>
        <taxon>Insecta</taxon>
        <taxon>Pterygota</taxon>
        <taxon>Neoptera</taxon>
        <taxon>Endopterygota</taxon>
        <taxon>Hymenoptera</taxon>
        <taxon>Apocrita</taxon>
        <taxon>Aculeata</taxon>
        <taxon>Vespoidea</taxon>
        <taxon>Vespidae</taxon>
        <taxon>Vespinae</taxon>
        <taxon>Vespula</taxon>
    </lineage>
</organism>
<protein>
    <recommendedName>
        <fullName evidence="13">G-protein coupled receptors family 1 profile domain-containing protein</fullName>
    </recommendedName>
</protein>
<evidence type="ECO:0000256" key="7">
    <source>
        <dbReference type="ARBA" id="ARBA00023136"/>
    </source>
</evidence>
<evidence type="ECO:0000256" key="1">
    <source>
        <dbReference type="ARBA" id="ARBA00004651"/>
    </source>
</evidence>
<name>A0A834J2Y1_VESVU</name>
<keyword evidence="10" id="KW-0807">Transducer</keyword>
<dbReference type="Pfam" id="PF00001">
    <property type="entry name" value="7tm_1"/>
    <property type="match status" value="1"/>
</dbReference>
<dbReference type="Gene3D" id="1.20.1070.10">
    <property type="entry name" value="Rhodopsin 7-helix transmembrane proteins"/>
    <property type="match status" value="1"/>
</dbReference>
<feature type="region of interest" description="Disordered" evidence="11">
    <location>
        <begin position="1"/>
        <end position="22"/>
    </location>
</feature>
<evidence type="ECO:0000256" key="9">
    <source>
        <dbReference type="ARBA" id="ARBA00023170"/>
    </source>
</evidence>
<dbReference type="PANTHER" id="PTHR24248">
    <property type="entry name" value="ADRENERGIC RECEPTOR-RELATED G-PROTEIN COUPLED RECEPTOR"/>
    <property type="match status" value="1"/>
</dbReference>
<dbReference type="GO" id="GO:0004930">
    <property type="term" value="F:G protein-coupled receptor activity"/>
    <property type="evidence" value="ECO:0007669"/>
    <property type="project" value="UniProtKB-KW"/>
</dbReference>
<dbReference type="AlphaFoldDB" id="A0A834J2Y1"/>
<evidence type="ECO:0000313" key="15">
    <source>
        <dbReference type="Proteomes" id="UP000614350"/>
    </source>
</evidence>
<dbReference type="InterPro" id="IPR000276">
    <property type="entry name" value="GPCR_Rhodpsn"/>
</dbReference>
<evidence type="ECO:0000256" key="6">
    <source>
        <dbReference type="ARBA" id="ARBA00023040"/>
    </source>
</evidence>
<comment type="caution">
    <text evidence="14">The sequence shown here is derived from an EMBL/GenBank/DDBJ whole genome shotgun (WGS) entry which is preliminary data.</text>
</comment>
<keyword evidence="8" id="KW-1015">Disulfide bond</keyword>
<comment type="subcellular location">
    <subcellularLocation>
        <location evidence="1">Cell membrane</location>
        <topology evidence="1">Multi-pass membrane protein</topology>
    </subcellularLocation>
</comment>
<keyword evidence="15" id="KW-1185">Reference proteome</keyword>
<evidence type="ECO:0000256" key="3">
    <source>
        <dbReference type="ARBA" id="ARBA00022475"/>
    </source>
</evidence>
<comment type="similarity">
    <text evidence="2">Belongs to the G-protein coupled receptor 1 family.</text>
</comment>
<dbReference type="InterPro" id="IPR017452">
    <property type="entry name" value="GPCR_Rhodpsn_7TM"/>
</dbReference>
<accession>A0A834J2Y1</accession>
<keyword evidence="5 12" id="KW-1133">Transmembrane helix</keyword>
<feature type="domain" description="G-protein coupled receptors family 1 profile" evidence="13">
    <location>
        <begin position="150"/>
        <end position="192"/>
    </location>
</feature>
<evidence type="ECO:0000256" key="10">
    <source>
        <dbReference type="ARBA" id="ARBA00023224"/>
    </source>
</evidence>
<dbReference type="GO" id="GO:0001591">
    <property type="term" value="F:dopamine neurotransmitter receptor activity, coupled via Gi/Go"/>
    <property type="evidence" value="ECO:0007669"/>
    <property type="project" value="TreeGrafter"/>
</dbReference>
<keyword evidence="6" id="KW-0297">G-protein coupled receptor</keyword>
<proteinExistence type="inferred from homology"/>
<evidence type="ECO:0000256" key="11">
    <source>
        <dbReference type="SAM" id="MobiDB-lite"/>
    </source>
</evidence>
<feature type="transmembrane region" description="Helical" evidence="12">
    <location>
        <begin position="135"/>
        <end position="159"/>
    </location>
</feature>
<evidence type="ECO:0000256" key="4">
    <source>
        <dbReference type="ARBA" id="ARBA00022692"/>
    </source>
</evidence>
<dbReference type="PANTHER" id="PTHR24248:SF125">
    <property type="entry name" value="DOPAMINE D2-LIKE RECEPTOR"/>
    <property type="match status" value="1"/>
</dbReference>
<evidence type="ECO:0000256" key="8">
    <source>
        <dbReference type="ARBA" id="ARBA00023157"/>
    </source>
</evidence>
<evidence type="ECO:0000256" key="5">
    <source>
        <dbReference type="ARBA" id="ARBA00022989"/>
    </source>
</evidence>
<dbReference type="GO" id="GO:0045202">
    <property type="term" value="C:synapse"/>
    <property type="evidence" value="ECO:0007669"/>
    <property type="project" value="GOC"/>
</dbReference>
<dbReference type="SUPFAM" id="SSF81321">
    <property type="entry name" value="Family A G protein-coupled receptor-like"/>
    <property type="match status" value="1"/>
</dbReference>
<dbReference type="GO" id="GO:0005886">
    <property type="term" value="C:plasma membrane"/>
    <property type="evidence" value="ECO:0007669"/>
    <property type="project" value="UniProtKB-SubCell"/>
</dbReference>
<dbReference type="Proteomes" id="UP000614350">
    <property type="component" value="Unassembled WGS sequence"/>
</dbReference>
<keyword evidence="3" id="KW-1003">Cell membrane</keyword>
<keyword evidence="9" id="KW-0675">Receptor</keyword>
<dbReference type="PRINTS" id="PR00237">
    <property type="entry name" value="GPCRRHODOPSN"/>
</dbReference>
<dbReference type="EMBL" id="JACSEA010000021">
    <property type="protein sequence ID" value="KAF7380783.1"/>
    <property type="molecule type" value="Genomic_DNA"/>
</dbReference>
<evidence type="ECO:0000256" key="2">
    <source>
        <dbReference type="ARBA" id="ARBA00010663"/>
    </source>
</evidence>
<keyword evidence="4 12" id="KW-0812">Transmembrane</keyword>
<evidence type="ECO:0000256" key="12">
    <source>
        <dbReference type="SAM" id="Phobius"/>
    </source>
</evidence>
<feature type="compositionally biased region" description="Low complexity" evidence="11">
    <location>
        <begin position="8"/>
        <end position="22"/>
    </location>
</feature>
<dbReference type="PROSITE" id="PS50262">
    <property type="entry name" value="G_PROTEIN_RECEP_F1_2"/>
    <property type="match status" value="1"/>
</dbReference>
<feature type="transmembrane region" description="Helical" evidence="12">
    <location>
        <begin position="171"/>
        <end position="195"/>
    </location>
</feature>
<keyword evidence="7 12" id="KW-0472">Membrane</keyword>
<evidence type="ECO:0000313" key="14">
    <source>
        <dbReference type="EMBL" id="KAF7380783.1"/>
    </source>
</evidence>
<reference evidence="14" key="1">
    <citation type="journal article" date="2020" name="G3 (Bethesda)">
        <title>High-Quality Assemblies for Three Invasive Social Wasps from the &lt;i&gt;Vespula&lt;/i&gt; Genus.</title>
        <authorList>
            <person name="Harrop T.W.R."/>
            <person name="Guhlin J."/>
            <person name="McLaughlin G.M."/>
            <person name="Permina E."/>
            <person name="Stockwell P."/>
            <person name="Gilligan J."/>
            <person name="Le Lec M.F."/>
            <person name="Gruber M.A.M."/>
            <person name="Quinn O."/>
            <person name="Lovegrove M."/>
            <person name="Duncan E.J."/>
            <person name="Remnant E.J."/>
            <person name="Van Eeckhoven J."/>
            <person name="Graham B."/>
            <person name="Knapp R.A."/>
            <person name="Langford K.W."/>
            <person name="Kronenberg Z."/>
            <person name="Press M.O."/>
            <person name="Eacker S.M."/>
            <person name="Wilson-Rankin E.E."/>
            <person name="Purcell J."/>
            <person name="Lester P.J."/>
            <person name="Dearden P.K."/>
        </authorList>
    </citation>
    <scope>NUCLEOTIDE SEQUENCE</scope>
    <source>
        <strain evidence="14">Marl-1</strain>
    </source>
</reference>
<sequence>MSRNETDAAATAASGTATASGGTATGVVVESTGWFDDTQTPTTTASFASSSNGSSPSSSSTLVDNYTLISDLFVFDDLNDYINRLNYTAFANLTAYYDGGGSMNLSATVNCTSSIVSGNDTECDTSAEKSNPSNWWALILVIVPCLTLFGNVLVILAVVREKALQTVTNYFIVSLAVADLLVAVLVMPFAVYVMAEGKIHRPSFETTTTNQRTTLLIIVAFMLEQSQSSTRNVRTFKSKLSALSCLGF</sequence>
<evidence type="ECO:0000259" key="13">
    <source>
        <dbReference type="PROSITE" id="PS50262"/>
    </source>
</evidence>